<accession>A0A1V1I0U3</accession>
<evidence type="ECO:0000313" key="5">
    <source>
        <dbReference type="Proteomes" id="UP000245622"/>
    </source>
</evidence>
<evidence type="ECO:0000256" key="1">
    <source>
        <dbReference type="ARBA" id="ARBA00022729"/>
    </source>
</evidence>
<dbReference type="PANTHER" id="PTHR39160:SF4">
    <property type="entry name" value="RESUSCITATION-PROMOTING FACTOR RPFB"/>
    <property type="match status" value="1"/>
</dbReference>
<dbReference type="Pfam" id="PF06725">
    <property type="entry name" value="3D"/>
    <property type="match status" value="1"/>
</dbReference>
<dbReference type="InterPro" id="IPR007137">
    <property type="entry name" value="DUF348"/>
</dbReference>
<gene>
    <name evidence="4" type="ORF">CRIB_1252</name>
</gene>
<feature type="domain" description="G5" evidence="3">
    <location>
        <begin position="85"/>
        <end position="165"/>
    </location>
</feature>
<dbReference type="GO" id="GO:0009254">
    <property type="term" value="P:peptidoglycan turnover"/>
    <property type="evidence" value="ECO:0007669"/>
    <property type="project" value="InterPro"/>
</dbReference>
<dbReference type="InterPro" id="IPR010611">
    <property type="entry name" value="3D_dom"/>
</dbReference>
<dbReference type="Gene3D" id="2.20.230.10">
    <property type="entry name" value="Resuscitation-promoting factor rpfb"/>
    <property type="match status" value="1"/>
</dbReference>
<dbReference type="PANTHER" id="PTHR39160">
    <property type="entry name" value="CELL WALL-BINDING PROTEIN YOCH"/>
    <property type="match status" value="1"/>
</dbReference>
<sequence>MKIKEKHKIVVFLSSVLIMIISLFSYQILKKEQIKITVNGKEIITSSFKKNIKSLLDEKGIEYDDYDKITPDINDELKDYMQINIVKIDIKEQKEYEKVPFEITINEDDSLSKGETKVDQEGKDGEKEITYELIYEDGKLVEKNLVSEKVIKNPTDKVIKKGTKEEITVASRGSNSRQMSVVATAYATGTITSTGTKPKWGTIAVDPNVIPYGTKVYIPKFNMTFTAEDCGGAIKGNKIDIFMGSKKEAYSWGRQTIDIYILN</sequence>
<dbReference type="SMART" id="SM01208">
    <property type="entry name" value="G5"/>
    <property type="match status" value="1"/>
</dbReference>
<keyword evidence="2" id="KW-1133">Transmembrane helix</keyword>
<dbReference type="InterPro" id="IPR059180">
    <property type="entry name" value="3D_YorM"/>
</dbReference>
<dbReference type="InterPro" id="IPR036908">
    <property type="entry name" value="RlpA-like_sf"/>
</dbReference>
<keyword evidence="2" id="KW-0472">Membrane</keyword>
<dbReference type="AlphaFoldDB" id="A0A1V1I0U3"/>
<evidence type="ECO:0000256" key="2">
    <source>
        <dbReference type="SAM" id="Phobius"/>
    </source>
</evidence>
<keyword evidence="1" id="KW-0732">Signal</keyword>
<dbReference type="Proteomes" id="UP000245622">
    <property type="component" value="Chromosome 1"/>
</dbReference>
<dbReference type="Pfam" id="PF03990">
    <property type="entry name" value="DUF348"/>
    <property type="match status" value="1"/>
</dbReference>
<dbReference type="CDD" id="cd14667">
    <property type="entry name" value="3D_containing_proteins"/>
    <property type="match status" value="1"/>
</dbReference>
<dbReference type="PROSITE" id="PS51109">
    <property type="entry name" value="G5"/>
    <property type="match status" value="1"/>
</dbReference>
<dbReference type="SUPFAM" id="SSF50685">
    <property type="entry name" value="Barwin-like endoglucanases"/>
    <property type="match status" value="1"/>
</dbReference>
<reference evidence="4 5" key="1">
    <citation type="submission" date="2014-04" db="EMBL/GenBank/DDBJ databases">
        <authorList>
            <person name="Hornung B.V."/>
        </authorList>
    </citation>
    <scope>NUCLEOTIDE SEQUENCE [LARGE SCALE GENOMIC DNA]</scope>
    <source>
        <strain evidence="4 5">CRIB</strain>
    </source>
</reference>
<keyword evidence="5" id="KW-1185">Reference proteome</keyword>
<protein>
    <submittedName>
        <fullName evidence="4">3D/G5 domain protein</fullName>
    </submittedName>
</protein>
<dbReference type="EMBL" id="LN555523">
    <property type="protein sequence ID" value="CED93862.1"/>
    <property type="molecule type" value="Genomic_DNA"/>
</dbReference>
<name>A0A1V1I0U3_9FIRM</name>
<proteinExistence type="predicted"/>
<dbReference type="Gene3D" id="2.40.40.10">
    <property type="entry name" value="RlpA-like domain"/>
    <property type="match status" value="1"/>
</dbReference>
<dbReference type="GeneID" id="82205290"/>
<dbReference type="Pfam" id="PF07501">
    <property type="entry name" value="G5"/>
    <property type="match status" value="1"/>
</dbReference>
<dbReference type="InterPro" id="IPR051933">
    <property type="entry name" value="Resuscitation_pf_RpfB"/>
</dbReference>
<dbReference type="InterPro" id="IPR011098">
    <property type="entry name" value="G5_dom"/>
</dbReference>
<dbReference type="GO" id="GO:0004553">
    <property type="term" value="F:hydrolase activity, hydrolyzing O-glycosyl compounds"/>
    <property type="evidence" value="ECO:0007669"/>
    <property type="project" value="InterPro"/>
</dbReference>
<dbReference type="GO" id="GO:0019867">
    <property type="term" value="C:outer membrane"/>
    <property type="evidence" value="ECO:0007669"/>
    <property type="project" value="InterPro"/>
</dbReference>
<feature type="transmembrane region" description="Helical" evidence="2">
    <location>
        <begin position="9"/>
        <end position="29"/>
    </location>
</feature>
<dbReference type="KEGG" id="ril:CRIB_1252"/>
<evidence type="ECO:0000259" key="3">
    <source>
        <dbReference type="PROSITE" id="PS51109"/>
    </source>
</evidence>
<evidence type="ECO:0000313" key="4">
    <source>
        <dbReference type="EMBL" id="CED93862.1"/>
    </source>
</evidence>
<dbReference type="RefSeq" id="WP_180703543.1">
    <property type="nucleotide sequence ID" value="NZ_CAPEHT010000017.1"/>
</dbReference>
<keyword evidence="2" id="KW-0812">Transmembrane</keyword>
<organism evidence="4 5">
    <name type="scientific">Romboutsia ilealis</name>
    <dbReference type="NCBI Taxonomy" id="1115758"/>
    <lineage>
        <taxon>Bacteria</taxon>
        <taxon>Bacillati</taxon>
        <taxon>Bacillota</taxon>
        <taxon>Clostridia</taxon>
        <taxon>Peptostreptococcales</taxon>
        <taxon>Peptostreptococcaceae</taxon>
        <taxon>Romboutsia</taxon>
    </lineage>
</organism>